<reference evidence="1" key="1">
    <citation type="submission" date="2021-03" db="EMBL/GenBank/DDBJ databases">
        <authorList>
            <person name="Tran Van P."/>
        </authorList>
    </citation>
    <scope>NUCLEOTIDE SEQUENCE</scope>
</reference>
<dbReference type="EMBL" id="CAJPIN010035028">
    <property type="protein sequence ID" value="CAG2064549.1"/>
    <property type="molecule type" value="Genomic_DNA"/>
</dbReference>
<keyword evidence="2" id="KW-1185">Reference proteome</keyword>
<accession>A0ABN7PEL5</accession>
<sequence>MCPYLTVRLDQVITLELVEVSDCSRACQTP</sequence>
<organism evidence="1 2">
    <name type="scientific">Timema podura</name>
    <name type="common">Walking stick</name>
    <dbReference type="NCBI Taxonomy" id="61482"/>
    <lineage>
        <taxon>Eukaryota</taxon>
        <taxon>Metazoa</taxon>
        <taxon>Ecdysozoa</taxon>
        <taxon>Arthropoda</taxon>
        <taxon>Hexapoda</taxon>
        <taxon>Insecta</taxon>
        <taxon>Pterygota</taxon>
        <taxon>Neoptera</taxon>
        <taxon>Polyneoptera</taxon>
        <taxon>Phasmatodea</taxon>
        <taxon>Timematodea</taxon>
        <taxon>Timematoidea</taxon>
        <taxon>Timematidae</taxon>
        <taxon>Timema</taxon>
    </lineage>
</organism>
<evidence type="ECO:0000313" key="1">
    <source>
        <dbReference type="EMBL" id="CAG2064549.1"/>
    </source>
</evidence>
<comment type="caution">
    <text evidence="1">The sequence shown here is derived from an EMBL/GenBank/DDBJ whole genome shotgun (WGS) entry which is preliminary data.</text>
</comment>
<protein>
    <submittedName>
        <fullName evidence="1">Uncharacterized protein</fullName>
    </submittedName>
</protein>
<proteinExistence type="predicted"/>
<dbReference type="Proteomes" id="UP001153148">
    <property type="component" value="Unassembled WGS sequence"/>
</dbReference>
<gene>
    <name evidence="1" type="ORF">TPAB3V08_LOCUS11495</name>
</gene>
<name>A0ABN7PEL5_TIMPD</name>
<evidence type="ECO:0000313" key="2">
    <source>
        <dbReference type="Proteomes" id="UP001153148"/>
    </source>
</evidence>